<evidence type="ECO:0000313" key="2">
    <source>
        <dbReference type="Proteomes" id="UP000286268"/>
    </source>
</evidence>
<evidence type="ECO:0000313" key="1">
    <source>
        <dbReference type="EMBL" id="QAA34356.1"/>
    </source>
</evidence>
<proteinExistence type="predicted"/>
<sequence>MFSVAFYSVKSCLAKARTENLIWKNLKEVNLSLLTVAKANATISLMDISINDISINDIKEAQNCPEKIQLKVNN</sequence>
<dbReference type="AlphaFoldDB" id="A0A3R5U836"/>
<protein>
    <submittedName>
        <fullName evidence="1">Uncharacterized protein</fullName>
    </submittedName>
</protein>
<dbReference type="Proteomes" id="UP000286268">
    <property type="component" value="Chromosome"/>
</dbReference>
<dbReference type="KEGG" id="cmah:C1I91_23435"/>
<organism evidence="1 2">
    <name type="scientific">Clostridium manihotivorum</name>
    <dbReference type="NCBI Taxonomy" id="2320868"/>
    <lineage>
        <taxon>Bacteria</taxon>
        <taxon>Bacillati</taxon>
        <taxon>Bacillota</taxon>
        <taxon>Clostridia</taxon>
        <taxon>Eubacteriales</taxon>
        <taxon>Clostridiaceae</taxon>
        <taxon>Clostridium</taxon>
    </lineage>
</organism>
<dbReference type="EMBL" id="CP025746">
    <property type="protein sequence ID" value="QAA34356.1"/>
    <property type="molecule type" value="Genomic_DNA"/>
</dbReference>
<accession>A0A3R5U836</accession>
<keyword evidence="2" id="KW-1185">Reference proteome</keyword>
<gene>
    <name evidence="1" type="ORF">C1I91_23435</name>
</gene>
<reference evidence="1 2" key="1">
    <citation type="submission" date="2018-01" db="EMBL/GenBank/DDBJ databases">
        <title>Genome Sequencing and Assembly of Anaerobacter polyendosporus strain CT4.</title>
        <authorList>
            <person name="Tachaapaikoon C."/>
            <person name="Sutheeworapong S."/>
            <person name="Jenjaroenpun P."/>
            <person name="Wongsurawat T."/>
            <person name="Nookeaw I."/>
            <person name="Cheawchanlertfa P."/>
            <person name="Kosugi A."/>
            <person name="Cheevadhanarak S."/>
            <person name="Ratanakhanokchai K."/>
        </authorList>
    </citation>
    <scope>NUCLEOTIDE SEQUENCE [LARGE SCALE GENOMIC DNA]</scope>
    <source>
        <strain evidence="1 2">CT4</strain>
    </source>
</reference>
<name>A0A3R5U836_9CLOT</name>